<feature type="domain" description="Exonuclease VII large subunit C-terminal" evidence="7">
    <location>
        <begin position="120"/>
        <end position="432"/>
    </location>
</feature>
<dbReference type="InterPro" id="IPR020579">
    <property type="entry name" value="Exonuc_VII_lsu_C"/>
</dbReference>
<dbReference type="CDD" id="cd04489">
    <property type="entry name" value="ExoVII_LU_OBF"/>
    <property type="match status" value="1"/>
</dbReference>
<keyword evidence="3 5" id="KW-0378">Hydrolase</keyword>
<comment type="similarity">
    <text evidence="5 6">Belongs to the XseA family.</text>
</comment>
<dbReference type="GO" id="GO:0006308">
    <property type="term" value="P:DNA catabolic process"/>
    <property type="evidence" value="ECO:0007669"/>
    <property type="project" value="UniProtKB-UniRule"/>
</dbReference>
<dbReference type="Pfam" id="PF13742">
    <property type="entry name" value="tRNA_anti_2"/>
    <property type="match status" value="1"/>
</dbReference>
<accession>A0A0W0ZAL6</accession>
<evidence type="ECO:0000256" key="6">
    <source>
        <dbReference type="RuleBase" id="RU004355"/>
    </source>
</evidence>
<dbReference type="GO" id="GO:0005737">
    <property type="term" value="C:cytoplasm"/>
    <property type="evidence" value="ECO:0007669"/>
    <property type="project" value="UniProtKB-SubCell"/>
</dbReference>
<comment type="caution">
    <text evidence="9">The sequence shown here is derived from an EMBL/GenBank/DDBJ whole genome shotgun (WGS) entry which is preliminary data.</text>
</comment>
<evidence type="ECO:0000259" key="7">
    <source>
        <dbReference type="Pfam" id="PF02601"/>
    </source>
</evidence>
<name>A0A0W0ZAL6_LEGSP</name>
<dbReference type="InterPro" id="IPR025824">
    <property type="entry name" value="OB-fold_nuc-bd_dom"/>
</dbReference>
<dbReference type="STRING" id="452.Lspi_0234"/>
<keyword evidence="4 5" id="KW-0269">Exonuclease</keyword>
<dbReference type="AlphaFoldDB" id="A0A0W0ZAL6"/>
<gene>
    <name evidence="5 9" type="primary">xseA</name>
    <name evidence="9" type="ORF">Lspi_0234</name>
</gene>
<comment type="catalytic activity">
    <reaction evidence="5 6">
        <text>Exonucleolytic cleavage in either 5'- to 3'- or 3'- to 5'-direction to yield nucleoside 5'-phosphates.</text>
        <dbReference type="EC" id="3.1.11.6"/>
    </reaction>
</comment>
<comment type="subunit">
    <text evidence="5">Heterooligomer composed of large and small subunits.</text>
</comment>
<dbReference type="PATRIC" id="fig|452.5.peg.257"/>
<dbReference type="Proteomes" id="UP000054877">
    <property type="component" value="Unassembled WGS sequence"/>
</dbReference>
<dbReference type="EMBL" id="LNYX01000002">
    <property type="protein sequence ID" value="KTD66171.1"/>
    <property type="molecule type" value="Genomic_DNA"/>
</dbReference>
<evidence type="ECO:0000256" key="4">
    <source>
        <dbReference type="ARBA" id="ARBA00022839"/>
    </source>
</evidence>
<keyword evidence="2 5" id="KW-0540">Nuclease</keyword>
<evidence type="ECO:0000256" key="5">
    <source>
        <dbReference type="HAMAP-Rule" id="MF_00378"/>
    </source>
</evidence>
<protein>
    <recommendedName>
        <fullName evidence="5">Exodeoxyribonuclease 7 large subunit</fullName>
        <ecNumber evidence="5">3.1.11.6</ecNumber>
    </recommendedName>
    <alternativeName>
        <fullName evidence="5">Exodeoxyribonuclease VII large subunit</fullName>
        <shortName evidence="5">Exonuclease VII large subunit</shortName>
    </alternativeName>
</protein>
<dbReference type="InterPro" id="IPR012340">
    <property type="entry name" value="NA-bd_OB-fold"/>
</dbReference>
<comment type="subcellular location">
    <subcellularLocation>
        <location evidence="5 6">Cytoplasm</location>
    </subcellularLocation>
</comment>
<sequence>MSTLTVSQLNRQIRTWLEKDIGEVSVVGELSGISKPASGHYYFTLKDQTAQIRCVFFRNYHQPDSKLFKDGQQAIVRGKPSLYEARGDYQLIVQELTAYGLGELYRQFELLKNRLEQQGLFAAHRKKVLPEFPGNIAVITSSSGAALHDILTTLSRRYPLAAIYIYASEVQGKGAAPQLIQALKQANADHHCDVILLARGGGSIEDLWAFNDEQLARAISESRLPVVTGIGHETDFTIADFVADYRAATPTAAAEAVTPDQYELLKLIQTFITRLIRAAGHMMQQRQMKLSHQIIKIASPEQLIYKYWQTLDHLQRQLTQTLQQRIHRQQHRLHLACTHLQARHPVTLLHRSLSLAQQYEQRLVHAVNERLEKLRQRLTNQLATLHAVSPLATLDRGYAIATHHSKIVFNSRQVEAGDRIELKLSRGELTCEVLDSKAPDRTTRPGKLNHARGTQ</sequence>
<evidence type="ECO:0000256" key="1">
    <source>
        <dbReference type="ARBA" id="ARBA00022490"/>
    </source>
</evidence>
<dbReference type="GO" id="GO:0008855">
    <property type="term" value="F:exodeoxyribonuclease VII activity"/>
    <property type="evidence" value="ECO:0007669"/>
    <property type="project" value="UniProtKB-UniRule"/>
</dbReference>
<evidence type="ECO:0000256" key="3">
    <source>
        <dbReference type="ARBA" id="ARBA00022801"/>
    </source>
</evidence>
<feature type="domain" description="OB-fold nucleic acid binding" evidence="8">
    <location>
        <begin position="4"/>
        <end position="96"/>
    </location>
</feature>
<dbReference type="GO" id="GO:0003676">
    <property type="term" value="F:nucleic acid binding"/>
    <property type="evidence" value="ECO:0007669"/>
    <property type="project" value="InterPro"/>
</dbReference>
<proteinExistence type="inferred from homology"/>
<reference evidence="9 10" key="1">
    <citation type="submission" date="2015-11" db="EMBL/GenBank/DDBJ databases">
        <title>Genomic analysis of 38 Legionella species identifies large and diverse effector repertoires.</title>
        <authorList>
            <person name="Burstein D."/>
            <person name="Amaro F."/>
            <person name="Zusman T."/>
            <person name="Lifshitz Z."/>
            <person name="Cohen O."/>
            <person name="Gilbert J.A."/>
            <person name="Pupko T."/>
            <person name="Shuman H.A."/>
            <person name="Segal G."/>
        </authorList>
    </citation>
    <scope>NUCLEOTIDE SEQUENCE [LARGE SCALE GENOMIC DNA]</scope>
    <source>
        <strain evidence="9 10">Mt.St.Helens-9</strain>
    </source>
</reference>
<dbReference type="InterPro" id="IPR003753">
    <property type="entry name" value="Exonuc_VII_L"/>
</dbReference>
<evidence type="ECO:0000256" key="2">
    <source>
        <dbReference type="ARBA" id="ARBA00022722"/>
    </source>
</evidence>
<evidence type="ECO:0000313" key="10">
    <source>
        <dbReference type="Proteomes" id="UP000054877"/>
    </source>
</evidence>
<organism evidence="9 10">
    <name type="scientific">Legionella spiritensis</name>
    <dbReference type="NCBI Taxonomy" id="452"/>
    <lineage>
        <taxon>Bacteria</taxon>
        <taxon>Pseudomonadati</taxon>
        <taxon>Pseudomonadota</taxon>
        <taxon>Gammaproteobacteria</taxon>
        <taxon>Legionellales</taxon>
        <taxon>Legionellaceae</taxon>
        <taxon>Legionella</taxon>
    </lineage>
</organism>
<dbReference type="Gene3D" id="2.40.50.140">
    <property type="entry name" value="Nucleic acid-binding proteins"/>
    <property type="match status" value="1"/>
</dbReference>
<keyword evidence="10" id="KW-1185">Reference proteome</keyword>
<dbReference type="Pfam" id="PF02601">
    <property type="entry name" value="Exonuc_VII_L"/>
    <property type="match status" value="1"/>
</dbReference>
<dbReference type="OrthoDB" id="9802795at2"/>
<dbReference type="EC" id="3.1.11.6" evidence="5"/>
<dbReference type="PANTHER" id="PTHR30008">
    <property type="entry name" value="EXODEOXYRIBONUCLEASE 7 LARGE SUBUNIT"/>
    <property type="match status" value="1"/>
</dbReference>
<comment type="function">
    <text evidence="5">Bidirectionally degrades single-stranded DNA into large acid-insoluble oligonucleotides, which are then degraded further into small acid-soluble oligonucleotides.</text>
</comment>
<dbReference type="NCBIfam" id="TIGR00237">
    <property type="entry name" value="xseA"/>
    <property type="match status" value="1"/>
</dbReference>
<evidence type="ECO:0000313" key="9">
    <source>
        <dbReference type="EMBL" id="KTD66171.1"/>
    </source>
</evidence>
<dbReference type="HAMAP" id="MF_00378">
    <property type="entry name" value="Exonuc_7_L"/>
    <property type="match status" value="1"/>
</dbReference>
<dbReference type="GO" id="GO:0009318">
    <property type="term" value="C:exodeoxyribonuclease VII complex"/>
    <property type="evidence" value="ECO:0007669"/>
    <property type="project" value="UniProtKB-UniRule"/>
</dbReference>
<dbReference type="RefSeq" id="WP_058482176.1">
    <property type="nucleotide sequence ID" value="NZ_CAAAII010000008.1"/>
</dbReference>
<keyword evidence="1 5" id="KW-0963">Cytoplasm</keyword>
<dbReference type="PANTHER" id="PTHR30008:SF0">
    <property type="entry name" value="EXODEOXYRIBONUCLEASE 7 LARGE SUBUNIT"/>
    <property type="match status" value="1"/>
</dbReference>
<evidence type="ECO:0000259" key="8">
    <source>
        <dbReference type="Pfam" id="PF13742"/>
    </source>
</evidence>